<feature type="compositionally biased region" description="Basic residues" evidence="1">
    <location>
        <begin position="307"/>
        <end position="317"/>
    </location>
</feature>
<accession>A0A8J5XL11</accession>
<protein>
    <submittedName>
        <fullName evidence="3">Uncharacterized protein</fullName>
    </submittedName>
</protein>
<feature type="transmembrane region" description="Helical" evidence="2">
    <location>
        <begin position="493"/>
        <end position="511"/>
    </location>
</feature>
<sequence length="783" mass="84894">MLRTFRRKEVRVPGKGNCCPISISAAFAAEGVTVSPSDVRIKMIEGIKMYKGETIAGQIWANTILNEERDGKNSRKRKRFKQTDWCANMGKRKVSGLVNEYCDRKLKPTEWCGESDITMVAITLGVKIHIYMRTAKDGSCWALTLGTDEQRRAFGLQSLADGHLTLWLAFDGGHYAPLLHVDVLDRGFPDVTSDPSREVESGKLGQPYLNPFVKPYDVIALMTVLPVSKQLFPQSALFEHRGEQHLLLLEERHAVKVSPVVNLLRETYHEVVLLTTAQRDARVASPDRKIKVRRFDLQATLGGAAHSSRRRQQHGPRSKAGQQALRVQPCSLSTPAPVALAEPRAPRQSGAQPSTAGAACSPVSLAWVGARIPFRTGRASDTLASDSGANDRARVHAREIDPVFSRVEVIALLADVLVLAGGRQRTITTATLAIGFSLVAASFAAFAAAELVPDWLTPAELVFARTLTASSSFTGAAFVLLSLSPAAAYRARLQLVAISFGAILGSAWVLIGDVTILRTLVAPGYVSEWAVIDPSNTRFFVAYRIAQALLYLATWCIASFVLVALALASICIRRVSTRFLLSALWAHLGGASLSFAIHRAVSSPLNAFSGVWVHADAETGRLFLVISVVASVSLLAQAIATQFVGIRHRLVRLIARVCCSASGAEASLAPLLGFGSRYGERAPDDVWKAPDTSGFEVTVAEGHAQRVRPLAGGPRQIITHEQIWKEPRPLDPRDYVGATSNFQTAAIGAEVVQAVHAGAFAHHVQRDSMLDVVALRSAEEPER</sequence>
<keyword evidence="2" id="KW-0812">Transmembrane</keyword>
<feature type="transmembrane region" description="Helical" evidence="2">
    <location>
        <begin position="621"/>
        <end position="646"/>
    </location>
</feature>
<dbReference type="CDD" id="cd22744">
    <property type="entry name" value="OTU"/>
    <property type="match status" value="1"/>
</dbReference>
<dbReference type="EMBL" id="JAGTXO010000020">
    <property type="protein sequence ID" value="KAG8462529.1"/>
    <property type="molecule type" value="Genomic_DNA"/>
</dbReference>
<name>A0A8J5XL11_DIALT</name>
<keyword evidence="2" id="KW-1133">Transmembrane helix</keyword>
<keyword evidence="4" id="KW-1185">Reference proteome</keyword>
<proteinExistence type="predicted"/>
<evidence type="ECO:0000256" key="1">
    <source>
        <dbReference type="SAM" id="MobiDB-lite"/>
    </source>
</evidence>
<gene>
    <name evidence="3" type="ORF">KFE25_010354</name>
</gene>
<organism evidence="3 4">
    <name type="scientific">Diacronema lutheri</name>
    <name type="common">Unicellular marine alga</name>
    <name type="synonym">Monochrysis lutheri</name>
    <dbReference type="NCBI Taxonomy" id="2081491"/>
    <lineage>
        <taxon>Eukaryota</taxon>
        <taxon>Haptista</taxon>
        <taxon>Haptophyta</taxon>
        <taxon>Pavlovophyceae</taxon>
        <taxon>Pavlovales</taxon>
        <taxon>Pavlovaceae</taxon>
        <taxon>Diacronema</taxon>
    </lineage>
</organism>
<dbReference type="AlphaFoldDB" id="A0A8J5XL11"/>
<evidence type="ECO:0000256" key="2">
    <source>
        <dbReference type="SAM" id="Phobius"/>
    </source>
</evidence>
<comment type="caution">
    <text evidence="3">The sequence shown here is derived from an EMBL/GenBank/DDBJ whole genome shotgun (WGS) entry which is preliminary data.</text>
</comment>
<feature type="transmembrane region" description="Helical" evidence="2">
    <location>
        <begin position="427"/>
        <end position="449"/>
    </location>
</feature>
<feature type="region of interest" description="Disordered" evidence="1">
    <location>
        <begin position="301"/>
        <end position="325"/>
    </location>
</feature>
<feature type="transmembrane region" description="Helical" evidence="2">
    <location>
        <begin position="579"/>
        <end position="601"/>
    </location>
</feature>
<evidence type="ECO:0000313" key="3">
    <source>
        <dbReference type="EMBL" id="KAG8462529.1"/>
    </source>
</evidence>
<feature type="transmembrane region" description="Helical" evidence="2">
    <location>
        <begin position="548"/>
        <end position="572"/>
    </location>
</feature>
<feature type="transmembrane region" description="Helical" evidence="2">
    <location>
        <begin position="461"/>
        <end position="481"/>
    </location>
</feature>
<dbReference type="Gene3D" id="3.90.70.80">
    <property type="match status" value="1"/>
</dbReference>
<keyword evidence="2" id="KW-0472">Membrane</keyword>
<evidence type="ECO:0000313" key="4">
    <source>
        <dbReference type="Proteomes" id="UP000751190"/>
    </source>
</evidence>
<reference evidence="3" key="1">
    <citation type="submission" date="2021-05" db="EMBL/GenBank/DDBJ databases">
        <title>The genome of the haptophyte Pavlova lutheri (Diacronema luteri, Pavlovales) - a model for lipid biosynthesis in eukaryotic algae.</title>
        <authorList>
            <person name="Hulatt C.J."/>
            <person name="Posewitz M.C."/>
        </authorList>
    </citation>
    <scope>NUCLEOTIDE SEQUENCE</scope>
    <source>
        <strain evidence="3">NIVA-4/92</strain>
    </source>
</reference>
<dbReference type="Proteomes" id="UP000751190">
    <property type="component" value="Unassembled WGS sequence"/>
</dbReference>